<dbReference type="GeneID" id="19207969"/>
<feature type="transmembrane region" description="Helical" evidence="8">
    <location>
        <begin position="92"/>
        <end position="111"/>
    </location>
</feature>
<dbReference type="CDD" id="cd11476">
    <property type="entry name" value="SLC5sbd_DUR3"/>
    <property type="match status" value="1"/>
</dbReference>
<dbReference type="PANTHER" id="PTHR46154:SF2">
    <property type="entry name" value="SOLUTE SYMPORTER FAMILY TRANSPORTER (AFU_ORTHOLOGUE AFUA_6G03200)"/>
    <property type="match status" value="1"/>
</dbReference>
<dbReference type="Pfam" id="PF00474">
    <property type="entry name" value="SSF"/>
    <property type="match status" value="1"/>
</dbReference>
<evidence type="ECO:0000313" key="10">
    <source>
        <dbReference type="Proteomes" id="UP000053558"/>
    </source>
</evidence>
<dbReference type="Gene3D" id="1.20.1730.10">
    <property type="entry name" value="Sodium/glucose cotransporter"/>
    <property type="match status" value="1"/>
</dbReference>
<protein>
    <submittedName>
        <fullName evidence="9">Na+/solute symporter</fullName>
    </submittedName>
</protein>
<sequence length="622" mass="66706">MPTSAGEQILDQGVGYGVVLGIGIVFALIMVCLSALQNRYTSFKIASSEEFNTASRSVKPGLIASGIVSAWTWAATLLQSSTVTYEYGIAGGYYYAAGATLQILLMSVLAVRVKTIAPFCHTYLEIVHARYGNAGHLVFVLFALATNLIASSEMLVGGSAVLNAFTGMNVYAANFLIPVGIALYVILGGLRATFLCDYSHTFILMILILYFYFFTYCETDLIGGLDGMYELLRQAGQQRPVSGNYQGSYLTFKSDYGLVFMVIQIVGAFAICVLDQSYWQRAIASKADTAVRAYLMGGIAWLPVPLTFSTTMGLAAIALTNNPAFPYYPDGMTAAQISAGLAAPAGVVTLLGKGGAAAMLILLFMAVTSAASSELIATSSVLTFDIYQIHINPEASPEALVRMSHIMIAVWAVTMASVACLWNGIGLSLNWLFLSIGVVTTGAVGPVIMTVLWKKQSRDAAIAGAVGGLCVGMTCWMLVARYHFGAITITTTGESYSMLAGNLGSFCSGPIISAVVTWWRPDTDFDWSQTRNINPRGRQLAKNGLSILPEGLEAGSVPAADTSHDKQMSEEKQAAEVDVSSRSEDTELDVEDYASLERSYRFAIWTAMTMSVIIILVRLPSR</sequence>
<comment type="caution">
    <text evidence="9">The sequence shown here is derived from an EMBL/GenBank/DDBJ whole genome shotgun (WGS) entry which is preliminary data.</text>
</comment>
<evidence type="ECO:0000256" key="7">
    <source>
        <dbReference type="SAM" id="MobiDB-lite"/>
    </source>
</evidence>
<dbReference type="NCBIfam" id="TIGR00813">
    <property type="entry name" value="sss"/>
    <property type="match status" value="1"/>
</dbReference>
<evidence type="ECO:0000256" key="5">
    <source>
        <dbReference type="ARBA" id="ARBA00023136"/>
    </source>
</evidence>
<gene>
    <name evidence="9" type="ORF">CONPUDRAFT_58692</name>
</gene>
<dbReference type="RefSeq" id="XP_007769776.1">
    <property type="nucleotide sequence ID" value="XM_007771586.1"/>
</dbReference>
<dbReference type="PROSITE" id="PS50283">
    <property type="entry name" value="NA_SOLUT_SYMP_3"/>
    <property type="match status" value="1"/>
</dbReference>
<dbReference type="KEGG" id="cput:CONPUDRAFT_58692"/>
<feature type="transmembrane region" description="Helical" evidence="8">
    <location>
        <begin position="170"/>
        <end position="187"/>
    </location>
</feature>
<feature type="compositionally biased region" description="Basic and acidic residues" evidence="7">
    <location>
        <begin position="562"/>
        <end position="583"/>
    </location>
</feature>
<evidence type="ECO:0000256" key="8">
    <source>
        <dbReference type="SAM" id="Phobius"/>
    </source>
</evidence>
<feature type="transmembrane region" description="Helical" evidence="8">
    <location>
        <begin position="194"/>
        <end position="213"/>
    </location>
</feature>
<feature type="transmembrane region" description="Helical" evidence="8">
    <location>
        <begin position="256"/>
        <end position="274"/>
    </location>
</feature>
<reference evidence="10" key="1">
    <citation type="journal article" date="2012" name="Science">
        <title>The Paleozoic origin of enzymatic lignin decomposition reconstructed from 31 fungal genomes.</title>
        <authorList>
            <person name="Floudas D."/>
            <person name="Binder M."/>
            <person name="Riley R."/>
            <person name="Barry K."/>
            <person name="Blanchette R.A."/>
            <person name="Henrissat B."/>
            <person name="Martinez A.T."/>
            <person name="Otillar R."/>
            <person name="Spatafora J.W."/>
            <person name="Yadav J.S."/>
            <person name="Aerts A."/>
            <person name="Benoit I."/>
            <person name="Boyd A."/>
            <person name="Carlson A."/>
            <person name="Copeland A."/>
            <person name="Coutinho P.M."/>
            <person name="de Vries R.P."/>
            <person name="Ferreira P."/>
            <person name="Findley K."/>
            <person name="Foster B."/>
            <person name="Gaskell J."/>
            <person name="Glotzer D."/>
            <person name="Gorecki P."/>
            <person name="Heitman J."/>
            <person name="Hesse C."/>
            <person name="Hori C."/>
            <person name="Igarashi K."/>
            <person name="Jurgens J.A."/>
            <person name="Kallen N."/>
            <person name="Kersten P."/>
            <person name="Kohler A."/>
            <person name="Kuees U."/>
            <person name="Kumar T.K.A."/>
            <person name="Kuo A."/>
            <person name="LaButti K."/>
            <person name="Larrondo L.F."/>
            <person name="Lindquist E."/>
            <person name="Ling A."/>
            <person name="Lombard V."/>
            <person name="Lucas S."/>
            <person name="Lundell T."/>
            <person name="Martin R."/>
            <person name="McLaughlin D.J."/>
            <person name="Morgenstern I."/>
            <person name="Morin E."/>
            <person name="Murat C."/>
            <person name="Nagy L.G."/>
            <person name="Nolan M."/>
            <person name="Ohm R.A."/>
            <person name="Patyshakuliyeva A."/>
            <person name="Rokas A."/>
            <person name="Ruiz-Duenas F.J."/>
            <person name="Sabat G."/>
            <person name="Salamov A."/>
            <person name="Samejima M."/>
            <person name="Schmutz J."/>
            <person name="Slot J.C."/>
            <person name="St John F."/>
            <person name="Stenlid J."/>
            <person name="Sun H."/>
            <person name="Sun S."/>
            <person name="Syed K."/>
            <person name="Tsang A."/>
            <person name="Wiebenga A."/>
            <person name="Young D."/>
            <person name="Pisabarro A."/>
            <person name="Eastwood D.C."/>
            <person name="Martin F."/>
            <person name="Cullen D."/>
            <person name="Grigoriev I.V."/>
            <person name="Hibbett D.S."/>
        </authorList>
    </citation>
    <scope>NUCLEOTIDE SEQUENCE [LARGE SCALE GENOMIC DNA]</scope>
    <source>
        <strain evidence="10">RWD-64-598 SS2</strain>
    </source>
</reference>
<dbReference type="InterPro" id="IPR001734">
    <property type="entry name" value="Na/solute_symporter"/>
</dbReference>
<feature type="transmembrane region" description="Helical" evidence="8">
    <location>
        <begin position="460"/>
        <end position="479"/>
    </location>
</feature>
<keyword evidence="5 8" id="KW-0472">Membrane</keyword>
<evidence type="ECO:0000313" key="9">
    <source>
        <dbReference type="EMBL" id="EIW79455.1"/>
    </source>
</evidence>
<comment type="similarity">
    <text evidence="2 6">Belongs to the sodium:solute symporter (SSF) (TC 2.A.21) family.</text>
</comment>
<organism evidence="9 10">
    <name type="scientific">Coniophora puteana (strain RWD-64-598)</name>
    <name type="common">Brown rot fungus</name>
    <dbReference type="NCBI Taxonomy" id="741705"/>
    <lineage>
        <taxon>Eukaryota</taxon>
        <taxon>Fungi</taxon>
        <taxon>Dikarya</taxon>
        <taxon>Basidiomycota</taxon>
        <taxon>Agaricomycotina</taxon>
        <taxon>Agaricomycetes</taxon>
        <taxon>Agaricomycetidae</taxon>
        <taxon>Boletales</taxon>
        <taxon>Coniophorineae</taxon>
        <taxon>Coniophoraceae</taxon>
        <taxon>Coniophora</taxon>
    </lineage>
</organism>
<dbReference type="GO" id="GO:0015204">
    <property type="term" value="F:urea transmembrane transporter activity"/>
    <property type="evidence" value="ECO:0007669"/>
    <property type="project" value="InterPro"/>
</dbReference>
<dbReference type="InterPro" id="IPR038377">
    <property type="entry name" value="Na/Glc_symporter_sf"/>
</dbReference>
<keyword evidence="4 8" id="KW-1133">Transmembrane helix</keyword>
<accession>A0A5M3MLA8</accession>
<evidence type="ECO:0000256" key="6">
    <source>
        <dbReference type="RuleBase" id="RU362091"/>
    </source>
</evidence>
<evidence type="ECO:0000256" key="1">
    <source>
        <dbReference type="ARBA" id="ARBA00004141"/>
    </source>
</evidence>
<feature type="region of interest" description="Disordered" evidence="7">
    <location>
        <begin position="558"/>
        <end position="583"/>
    </location>
</feature>
<dbReference type="Proteomes" id="UP000053558">
    <property type="component" value="Unassembled WGS sequence"/>
</dbReference>
<dbReference type="InterPro" id="IPR031155">
    <property type="entry name" value="DUR"/>
</dbReference>
<feature type="transmembrane region" description="Helical" evidence="8">
    <location>
        <begin position="602"/>
        <end position="619"/>
    </location>
</feature>
<comment type="subcellular location">
    <subcellularLocation>
        <location evidence="1">Membrane</location>
        <topology evidence="1">Multi-pass membrane protein</topology>
    </subcellularLocation>
</comment>
<evidence type="ECO:0000256" key="3">
    <source>
        <dbReference type="ARBA" id="ARBA00022692"/>
    </source>
</evidence>
<feature type="transmembrane region" description="Helical" evidence="8">
    <location>
        <begin position="14"/>
        <end position="36"/>
    </location>
</feature>
<evidence type="ECO:0000256" key="2">
    <source>
        <dbReference type="ARBA" id="ARBA00006434"/>
    </source>
</evidence>
<evidence type="ECO:0000256" key="4">
    <source>
        <dbReference type="ARBA" id="ARBA00022989"/>
    </source>
</evidence>
<dbReference type="PANTHER" id="PTHR46154">
    <property type="match status" value="1"/>
</dbReference>
<feature type="transmembrane region" description="Helical" evidence="8">
    <location>
        <begin position="294"/>
        <end position="319"/>
    </location>
</feature>
<feature type="transmembrane region" description="Helical" evidence="8">
    <location>
        <begin position="431"/>
        <end position="453"/>
    </location>
</feature>
<feature type="transmembrane region" description="Helical" evidence="8">
    <location>
        <begin position="131"/>
        <end position="150"/>
    </location>
</feature>
<feature type="transmembrane region" description="Helical" evidence="8">
    <location>
        <begin position="499"/>
        <end position="519"/>
    </location>
</feature>
<feature type="transmembrane region" description="Helical" evidence="8">
    <location>
        <begin position="57"/>
        <end position="80"/>
    </location>
</feature>
<feature type="transmembrane region" description="Helical" evidence="8">
    <location>
        <begin position="405"/>
        <end position="425"/>
    </location>
</feature>
<feature type="transmembrane region" description="Helical" evidence="8">
    <location>
        <begin position="356"/>
        <end position="384"/>
    </location>
</feature>
<name>A0A5M3MLA8_CONPW</name>
<keyword evidence="3 8" id="KW-0812">Transmembrane</keyword>
<dbReference type="GO" id="GO:0005886">
    <property type="term" value="C:plasma membrane"/>
    <property type="evidence" value="ECO:0007669"/>
    <property type="project" value="TreeGrafter"/>
</dbReference>
<keyword evidence="10" id="KW-1185">Reference proteome</keyword>
<dbReference type="EMBL" id="JH711580">
    <property type="protein sequence ID" value="EIW79455.1"/>
    <property type="molecule type" value="Genomic_DNA"/>
</dbReference>
<dbReference type="OrthoDB" id="6132759at2759"/>
<proteinExistence type="inferred from homology"/>
<dbReference type="AlphaFoldDB" id="A0A5M3MLA8"/>